<keyword evidence="3" id="KW-0238">DNA-binding</keyword>
<dbReference type="GO" id="GO:0005634">
    <property type="term" value="C:nucleus"/>
    <property type="evidence" value="ECO:0007669"/>
    <property type="project" value="UniProtKB-SubCell"/>
</dbReference>
<dbReference type="AlphaFoldDB" id="J3NER8"/>
<evidence type="ECO:0000259" key="7">
    <source>
        <dbReference type="PROSITE" id="PS51032"/>
    </source>
</evidence>
<dbReference type="SMART" id="SM00380">
    <property type="entry name" value="AP2"/>
    <property type="match status" value="1"/>
</dbReference>
<feature type="region of interest" description="Disordered" evidence="6">
    <location>
        <begin position="1"/>
        <end position="29"/>
    </location>
</feature>
<evidence type="ECO:0000313" key="8">
    <source>
        <dbReference type="EnsemblPlants" id="OB12G24760.1"/>
    </source>
</evidence>
<dbReference type="InterPro" id="IPR001471">
    <property type="entry name" value="AP2/ERF_dom"/>
</dbReference>
<feature type="region of interest" description="Disordered" evidence="6">
    <location>
        <begin position="145"/>
        <end position="177"/>
    </location>
</feature>
<dbReference type="HOGENOM" id="CLU_1211443_0_0_1"/>
<dbReference type="CDD" id="cd00018">
    <property type="entry name" value="AP2"/>
    <property type="match status" value="1"/>
</dbReference>
<evidence type="ECO:0000256" key="1">
    <source>
        <dbReference type="ARBA" id="ARBA00004123"/>
    </source>
</evidence>
<dbReference type="PANTHER" id="PTHR31194">
    <property type="entry name" value="SHN SHINE , DNA BINDING / TRANSCRIPTION FACTOR"/>
    <property type="match status" value="1"/>
</dbReference>
<keyword evidence="4" id="KW-0804">Transcription</keyword>
<evidence type="ECO:0000313" key="9">
    <source>
        <dbReference type="Proteomes" id="UP000006038"/>
    </source>
</evidence>
<dbReference type="RefSeq" id="XP_006664718.2">
    <property type="nucleotide sequence ID" value="XM_006664655.3"/>
</dbReference>
<proteinExistence type="predicted"/>
<dbReference type="Gene3D" id="3.30.730.10">
    <property type="entry name" value="AP2/ERF domain"/>
    <property type="match status" value="1"/>
</dbReference>
<dbReference type="InterPro" id="IPR016177">
    <property type="entry name" value="DNA-bd_dom_sf"/>
</dbReference>
<evidence type="ECO:0000256" key="6">
    <source>
        <dbReference type="SAM" id="MobiDB-lite"/>
    </source>
</evidence>
<dbReference type="GO" id="GO:0003677">
    <property type="term" value="F:DNA binding"/>
    <property type="evidence" value="ECO:0007669"/>
    <property type="project" value="UniProtKB-KW"/>
</dbReference>
<dbReference type="Gramene" id="OB12G24760.1">
    <property type="protein sequence ID" value="OB12G24760.1"/>
    <property type="gene ID" value="OB12G24760"/>
</dbReference>
<keyword evidence="5" id="KW-0539">Nucleus</keyword>
<dbReference type="OrthoDB" id="10661491at2759"/>
<feature type="compositionally biased region" description="Low complexity" evidence="6">
    <location>
        <begin position="146"/>
        <end position="162"/>
    </location>
</feature>
<dbReference type="KEGG" id="obr:102707642"/>
<dbReference type="InterPro" id="IPR050913">
    <property type="entry name" value="AP2/ERF_ERF"/>
</dbReference>
<feature type="compositionally biased region" description="Basic and acidic residues" evidence="6">
    <location>
        <begin position="20"/>
        <end position="29"/>
    </location>
</feature>
<evidence type="ECO:0000256" key="3">
    <source>
        <dbReference type="ARBA" id="ARBA00023125"/>
    </source>
</evidence>
<keyword evidence="2" id="KW-0805">Transcription regulation</keyword>
<dbReference type="PROSITE" id="PS51032">
    <property type="entry name" value="AP2_ERF"/>
    <property type="match status" value="1"/>
</dbReference>
<keyword evidence="9" id="KW-1185">Reference proteome</keyword>
<evidence type="ECO:0000256" key="2">
    <source>
        <dbReference type="ARBA" id="ARBA00023015"/>
    </source>
</evidence>
<dbReference type="EnsemblPlants" id="OB12G24760.1">
    <property type="protein sequence ID" value="OB12G24760.1"/>
    <property type="gene ID" value="OB12G24760"/>
</dbReference>
<dbReference type="OMA" id="MINFATD"/>
<reference evidence="8" key="1">
    <citation type="journal article" date="2013" name="Nat. Commun.">
        <title>Whole-genome sequencing of Oryza brachyantha reveals mechanisms underlying Oryza genome evolution.</title>
        <authorList>
            <person name="Chen J."/>
            <person name="Huang Q."/>
            <person name="Gao D."/>
            <person name="Wang J."/>
            <person name="Lang Y."/>
            <person name="Liu T."/>
            <person name="Li B."/>
            <person name="Bai Z."/>
            <person name="Luis Goicoechea J."/>
            <person name="Liang C."/>
            <person name="Chen C."/>
            <person name="Zhang W."/>
            <person name="Sun S."/>
            <person name="Liao Y."/>
            <person name="Zhang X."/>
            <person name="Yang L."/>
            <person name="Song C."/>
            <person name="Wang M."/>
            <person name="Shi J."/>
            <person name="Liu G."/>
            <person name="Liu J."/>
            <person name="Zhou H."/>
            <person name="Zhou W."/>
            <person name="Yu Q."/>
            <person name="An N."/>
            <person name="Chen Y."/>
            <person name="Cai Q."/>
            <person name="Wang B."/>
            <person name="Liu B."/>
            <person name="Min J."/>
            <person name="Huang Y."/>
            <person name="Wu H."/>
            <person name="Li Z."/>
            <person name="Zhang Y."/>
            <person name="Yin Y."/>
            <person name="Song W."/>
            <person name="Jiang J."/>
            <person name="Jackson S.A."/>
            <person name="Wing R.A."/>
            <person name="Wang J."/>
            <person name="Chen M."/>
        </authorList>
    </citation>
    <scope>NUCLEOTIDE SEQUENCE [LARGE SCALE GENOMIC DNA]</scope>
    <source>
        <strain evidence="8">cv. IRGC 101232</strain>
    </source>
</reference>
<dbReference type="Pfam" id="PF00847">
    <property type="entry name" value="AP2"/>
    <property type="match status" value="1"/>
</dbReference>
<dbReference type="GO" id="GO:0003700">
    <property type="term" value="F:DNA-binding transcription factor activity"/>
    <property type="evidence" value="ECO:0007669"/>
    <property type="project" value="InterPro"/>
</dbReference>
<feature type="region of interest" description="Disordered" evidence="6">
    <location>
        <begin position="70"/>
        <end position="101"/>
    </location>
</feature>
<protein>
    <recommendedName>
        <fullName evidence="7">AP2/ERF domain-containing protein</fullName>
    </recommendedName>
</protein>
<dbReference type="PANTHER" id="PTHR31194:SF189">
    <property type="entry name" value="AP2_ERF DOMAIN-CONTAINING PROTEIN"/>
    <property type="match status" value="1"/>
</dbReference>
<reference evidence="8" key="2">
    <citation type="submission" date="2013-04" db="UniProtKB">
        <authorList>
            <consortium name="EnsemblPlants"/>
        </authorList>
    </citation>
    <scope>IDENTIFICATION</scope>
</reference>
<dbReference type="InterPro" id="IPR036955">
    <property type="entry name" value="AP2/ERF_dom_sf"/>
</dbReference>
<accession>J3NER8</accession>
<comment type="subcellular location">
    <subcellularLocation>
        <location evidence="1">Nucleus</location>
    </subcellularLocation>
</comment>
<dbReference type="PRINTS" id="PR00367">
    <property type="entry name" value="ETHRSPELEMNT"/>
</dbReference>
<dbReference type="STRING" id="4533.J3NER8"/>
<feature type="compositionally biased region" description="Gly residues" evidence="6">
    <location>
        <begin position="1"/>
        <end position="11"/>
    </location>
</feature>
<evidence type="ECO:0000256" key="5">
    <source>
        <dbReference type="ARBA" id="ARBA00023242"/>
    </source>
</evidence>
<organism evidence="8">
    <name type="scientific">Oryza brachyantha</name>
    <name type="common">malo sina</name>
    <dbReference type="NCBI Taxonomy" id="4533"/>
    <lineage>
        <taxon>Eukaryota</taxon>
        <taxon>Viridiplantae</taxon>
        <taxon>Streptophyta</taxon>
        <taxon>Embryophyta</taxon>
        <taxon>Tracheophyta</taxon>
        <taxon>Spermatophyta</taxon>
        <taxon>Magnoliopsida</taxon>
        <taxon>Liliopsida</taxon>
        <taxon>Poales</taxon>
        <taxon>Poaceae</taxon>
        <taxon>BOP clade</taxon>
        <taxon>Oryzoideae</taxon>
        <taxon>Oryzeae</taxon>
        <taxon>Oryzinae</taxon>
        <taxon>Oryza</taxon>
    </lineage>
</organism>
<sequence length="261" mass="28129">MCGRRNGGVGGHPLPAVGDLRGRRRDDEQEQLKVVVVDSDSDDEHEEEMKLEEEFRRYCETGELQPLIPTKAVLKDHRSKKDKQPAPAASKNRIRGVRQRRNGRWSAEIRDTTVLGARVWLGTFDSAEAAVLAYDAAARRIRTGGNAKAKPSLPAPAAASSNKMKKQPPVPAVPKKMKKPVVPAAAEMVPGDGEPAGELAPVLLADALEATDGWEFEPYYGMSLHGLQGGVYADDVPADELQGGGAGATVYAADYGCLWSF</sequence>
<feature type="compositionally biased region" description="Basic residues" evidence="6">
    <location>
        <begin position="92"/>
        <end position="101"/>
    </location>
</feature>
<gene>
    <name evidence="8" type="primary">LOC102707642</name>
</gene>
<dbReference type="Proteomes" id="UP000006038">
    <property type="component" value="Chromosome 12"/>
</dbReference>
<dbReference type="SUPFAM" id="SSF54171">
    <property type="entry name" value="DNA-binding domain"/>
    <property type="match status" value="1"/>
</dbReference>
<feature type="domain" description="AP2/ERF" evidence="7">
    <location>
        <begin position="93"/>
        <end position="154"/>
    </location>
</feature>
<evidence type="ECO:0000256" key="4">
    <source>
        <dbReference type="ARBA" id="ARBA00023163"/>
    </source>
</evidence>
<name>J3NER8_ORYBR</name>
<dbReference type="GeneID" id="102707642"/>